<dbReference type="CDD" id="cd09274">
    <property type="entry name" value="RNase_HI_RT_Ty3"/>
    <property type="match status" value="1"/>
</dbReference>
<dbReference type="Gene3D" id="3.10.20.370">
    <property type="match status" value="1"/>
</dbReference>
<accession>A0A1C7LYS6</accession>
<evidence type="ECO:0000256" key="2">
    <source>
        <dbReference type="ARBA" id="ARBA00023268"/>
    </source>
</evidence>
<dbReference type="GO" id="GO:0015074">
    <property type="term" value="P:DNA integration"/>
    <property type="evidence" value="ECO:0007669"/>
    <property type="project" value="InterPro"/>
</dbReference>
<dbReference type="FunFam" id="3.30.70.270:FF:000026">
    <property type="entry name" value="Transposon Ty3-G Gag-Pol polyprotein"/>
    <property type="match status" value="1"/>
</dbReference>
<evidence type="ECO:0000256" key="1">
    <source>
        <dbReference type="ARBA" id="ARBA00022884"/>
    </source>
</evidence>
<dbReference type="Pfam" id="PF17921">
    <property type="entry name" value="Integrase_H2C2"/>
    <property type="match status" value="1"/>
</dbReference>
<dbReference type="PANTHER" id="PTHR37984:SF5">
    <property type="entry name" value="PROTEIN NYNRIN-LIKE"/>
    <property type="match status" value="1"/>
</dbReference>
<dbReference type="EMBL" id="LUGG01000015">
    <property type="protein sequence ID" value="OBZ69861.1"/>
    <property type="molecule type" value="Genomic_DNA"/>
</dbReference>
<keyword evidence="2" id="KW-0511">Multifunctional enzyme</keyword>
<feature type="domain" description="Integrase catalytic" evidence="3">
    <location>
        <begin position="395"/>
        <end position="484"/>
    </location>
</feature>
<organism evidence="4 5">
    <name type="scientific">Grifola frondosa</name>
    <name type="common">Maitake</name>
    <name type="synonym">Polyporus frondosus</name>
    <dbReference type="NCBI Taxonomy" id="5627"/>
    <lineage>
        <taxon>Eukaryota</taxon>
        <taxon>Fungi</taxon>
        <taxon>Dikarya</taxon>
        <taxon>Basidiomycota</taxon>
        <taxon>Agaricomycotina</taxon>
        <taxon>Agaricomycetes</taxon>
        <taxon>Polyporales</taxon>
        <taxon>Grifolaceae</taxon>
        <taxon>Grifola</taxon>
    </lineage>
</organism>
<dbReference type="InterPro" id="IPR012337">
    <property type="entry name" value="RNaseH-like_sf"/>
</dbReference>
<dbReference type="FunFam" id="1.10.340.70:FF:000001">
    <property type="entry name" value="Retrovirus-related Pol polyprotein from transposon gypsy-like Protein"/>
    <property type="match status" value="1"/>
</dbReference>
<dbReference type="Proteomes" id="UP000092993">
    <property type="component" value="Unassembled WGS sequence"/>
</dbReference>
<dbReference type="InterPro" id="IPR041588">
    <property type="entry name" value="Integrase_H2C2"/>
</dbReference>
<dbReference type="GO" id="GO:0003723">
    <property type="term" value="F:RNA binding"/>
    <property type="evidence" value="ECO:0007669"/>
    <property type="project" value="UniProtKB-KW"/>
</dbReference>
<dbReference type="STRING" id="5627.A0A1C7LYS6"/>
<dbReference type="GO" id="GO:0005634">
    <property type="term" value="C:nucleus"/>
    <property type="evidence" value="ECO:0007669"/>
    <property type="project" value="UniProtKB-ARBA"/>
</dbReference>
<reference evidence="4 5" key="1">
    <citation type="submission" date="2016-03" db="EMBL/GenBank/DDBJ databases">
        <title>Whole genome sequencing of Grifola frondosa 9006-11.</title>
        <authorList>
            <person name="Min B."/>
            <person name="Park H."/>
            <person name="Kim J.-G."/>
            <person name="Cho H."/>
            <person name="Oh Y.-L."/>
            <person name="Kong W.-S."/>
            <person name="Choi I.-G."/>
        </authorList>
    </citation>
    <scope>NUCLEOTIDE SEQUENCE [LARGE SCALE GENOMIC DNA]</scope>
    <source>
        <strain evidence="4 5">9006-11</strain>
    </source>
</reference>
<dbReference type="OMA" id="NCHRISP"/>
<evidence type="ECO:0000259" key="3">
    <source>
        <dbReference type="PROSITE" id="PS50994"/>
    </source>
</evidence>
<dbReference type="FunFam" id="3.10.20.370:FF:000003">
    <property type="entry name" value="Transposon Tf2-6 polyprotein"/>
    <property type="match status" value="1"/>
</dbReference>
<dbReference type="Gene3D" id="3.30.420.10">
    <property type="entry name" value="Ribonuclease H-like superfamily/Ribonuclease H"/>
    <property type="match status" value="1"/>
</dbReference>
<dbReference type="Gene3D" id="1.10.340.70">
    <property type="match status" value="1"/>
</dbReference>
<dbReference type="AlphaFoldDB" id="A0A1C7LYS6"/>
<keyword evidence="5" id="KW-1185">Reference proteome</keyword>
<protein>
    <submittedName>
        <fullName evidence="4">Transposon Tf2-8 polyprotein</fullName>
    </submittedName>
</protein>
<dbReference type="SUPFAM" id="SSF56672">
    <property type="entry name" value="DNA/RNA polymerases"/>
    <property type="match status" value="1"/>
</dbReference>
<dbReference type="InterPro" id="IPR043128">
    <property type="entry name" value="Rev_trsase/Diguanyl_cyclase"/>
</dbReference>
<dbReference type="InterPro" id="IPR001584">
    <property type="entry name" value="Integrase_cat-core"/>
</dbReference>
<dbReference type="Gene3D" id="3.30.70.270">
    <property type="match status" value="1"/>
</dbReference>
<dbReference type="InterPro" id="IPR036397">
    <property type="entry name" value="RNaseH_sf"/>
</dbReference>
<sequence>MPVRRAVDRLPRYDYFTELRLHGSKKVEGVLDWPAPKTVKEVQAFLGFANFYRRFIQSFADVSKPLNVLTRKGFKWQWGQEQQHAFETLKRAFTSAPILKLPDLDQSFRLETDASDFATGAVLEQRDEEGAWYPVAFYSKGLNEHERNYEIYDKELLAIIRALEEYRHYLKGGPHPIEIWSDHKNLEYFRKAQDLTRRQARWSLYLTRFNFTIHHRPGKTMQRADPLSRRADHEEGVASDNRDKVVLKAEYFQARAIQPGHASIVPDQSLLDRIREALTRDEIATEPIQKAMAHGPRELAAGLQDWNVDNGLLLHRGKVYVPKDDAIRKEIVQLHHDHPTAGHPGRWKTYELVSRNYWWPGLSVYVRNYVDGCDACQRNKTFPRQPYGPLQPNEIPDQPWDITTVDLITGLPESSEHDAIMVVADRMTKRARFFPVHGTIDAQEVAEIYYREIWSQHGLPKKIISDHGTQFASRVFKSCVKFSK</sequence>
<evidence type="ECO:0000313" key="5">
    <source>
        <dbReference type="Proteomes" id="UP000092993"/>
    </source>
</evidence>
<dbReference type="PROSITE" id="PS50994">
    <property type="entry name" value="INTEGRASE"/>
    <property type="match status" value="1"/>
</dbReference>
<name>A0A1C7LYS6_GRIFR</name>
<dbReference type="OrthoDB" id="3095879at2759"/>
<dbReference type="InterPro" id="IPR043502">
    <property type="entry name" value="DNA/RNA_pol_sf"/>
</dbReference>
<dbReference type="GO" id="GO:0003824">
    <property type="term" value="F:catalytic activity"/>
    <property type="evidence" value="ECO:0007669"/>
    <property type="project" value="UniProtKB-KW"/>
</dbReference>
<dbReference type="PANTHER" id="PTHR37984">
    <property type="entry name" value="PROTEIN CBG26694"/>
    <property type="match status" value="1"/>
</dbReference>
<dbReference type="InterPro" id="IPR050951">
    <property type="entry name" value="Retrovirus_Pol_polyprotein"/>
</dbReference>
<evidence type="ECO:0000313" key="4">
    <source>
        <dbReference type="EMBL" id="OBZ69861.1"/>
    </source>
</evidence>
<dbReference type="InterPro" id="IPR041577">
    <property type="entry name" value="RT_RNaseH_2"/>
</dbReference>
<keyword evidence="1" id="KW-0694">RNA-binding</keyword>
<proteinExistence type="predicted"/>
<dbReference type="Pfam" id="PF17919">
    <property type="entry name" value="RT_RNaseH_2"/>
    <property type="match status" value="1"/>
</dbReference>
<gene>
    <name evidence="4" type="primary">Tf2-8</name>
    <name evidence="4" type="ORF">A0H81_10271</name>
</gene>
<comment type="caution">
    <text evidence="4">The sequence shown here is derived from an EMBL/GenBank/DDBJ whole genome shotgun (WGS) entry which is preliminary data.</text>
</comment>
<dbReference type="SUPFAM" id="SSF53098">
    <property type="entry name" value="Ribonuclease H-like"/>
    <property type="match status" value="1"/>
</dbReference>